<evidence type="ECO:0000256" key="2">
    <source>
        <dbReference type="SAM" id="MobiDB-lite"/>
    </source>
</evidence>
<dbReference type="GO" id="GO:0008270">
    <property type="term" value="F:zinc ion binding"/>
    <property type="evidence" value="ECO:0007669"/>
    <property type="project" value="UniProtKB-KW"/>
</dbReference>
<dbReference type="OrthoDB" id="10018191at2759"/>
<dbReference type="InterPro" id="IPR013087">
    <property type="entry name" value="Znf_C2H2_type"/>
</dbReference>
<reference evidence="4 5" key="1">
    <citation type="submission" date="2018-08" db="EMBL/GenBank/DDBJ databases">
        <authorList>
            <person name="Laetsch R D."/>
            <person name="Stevens L."/>
            <person name="Kumar S."/>
            <person name="Blaxter L. M."/>
        </authorList>
    </citation>
    <scope>NUCLEOTIDE SEQUENCE [LARGE SCALE GENOMIC DNA]</scope>
</reference>
<keyword evidence="1" id="KW-0862">Zinc</keyword>
<sequence length="262" mass="29704">ERSRSDGEVISNGNTEKMDTSVIQSTISIPTTSHCLSSTSGQYKKRLLQKYEKEQEDKKFQKCQSNQYFSFTNTLCPTSPIESKKAEKQNSTTWLLNKEDDTIDNNLSKFITECQLKQPLLPSNEPFASQQQFNIWMQHQLLTWRNHWYQNSATLSSSVCGPSLMELGGTCLLTQSNDHMPRGMARSTNLSEMESNFGPIRTGTFWRRSRSESDVTFGSYVCQHCGQAFGLHDRLAKHIASRHRDRSASVAGKNGPSKILTF</sequence>
<feature type="compositionally biased region" description="Polar residues" evidence="2">
    <location>
        <begin position="11"/>
        <end position="21"/>
    </location>
</feature>
<keyword evidence="1" id="KW-0479">Metal-binding</keyword>
<feature type="region of interest" description="Disordered" evidence="2">
    <location>
        <begin position="1"/>
        <end position="21"/>
    </location>
</feature>
<name>A0A3P7KAF9_ONCOC</name>
<dbReference type="Proteomes" id="UP000271087">
    <property type="component" value="Unassembled WGS sequence"/>
</dbReference>
<dbReference type="AlphaFoldDB" id="A0A3P7KAF9"/>
<protein>
    <recommendedName>
        <fullName evidence="3">C2H2-type domain-containing protein</fullName>
    </recommendedName>
</protein>
<dbReference type="PROSITE" id="PS00028">
    <property type="entry name" value="ZINC_FINGER_C2H2_1"/>
    <property type="match status" value="1"/>
</dbReference>
<proteinExistence type="predicted"/>
<evidence type="ECO:0000313" key="5">
    <source>
        <dbReference type="Proteomes" id="UP000271087"/>
    </source>
</evidence>
<evidence type="ECO:0000313" key="4">
    <source>
        <dbReference type="EMBL" id="VDM94632.1"/>
    </source>
</evidence>
<gene>
    <name evidence="4" type="ORF">NOO_LOCUS10905</name>
</gene>
<keyword evidence="5" id="KW-1185">Reference proteome</keyword>
<accession>A0A3P7KAF9</accession>
<organism evidence="4 5">
    <name type="scientific">Onchocerca ochengi</name>
    <name type="common">Filarial nematode worm</name>
    <dbReference type="NCBI Taxonomy" id="42157"/>
    <lineage>
        <taxon>Eukaryota</taxon>
        <taxon>Metazoa</taxon>
        <taxon>Ecdysozoa</taxon>
        <taxon>Nematoda</taxon>
        <taxon>Chromadorea</taxon>
        <taxon>Rhabditida</taxon>
        <taxon>Spirurina</taxon>
        <taxon>Spiruromorpha</taxon>
        <taxon>Filarioidea</taxon>
        <taxon>Onchocercidae</taxon>
        <taxon>Onchocerca</taxon>
    </lineage>
</organism>
<evidence type="ECO:0000259" key="3">
    <source>
        <dbReference type="PROSITE" id="PS50157"/>
    </source>
</evidence>
<feature type="non-terminal residue" evidence="4">
    <location>
        <position position="1"/>
    </location>
</feature>
<dbReference type="EMBL" id="UYRW01006849">
    <property type="protein sequence ID" value="VDM94632.1"/>
    <property type="molecule type" value="Genomic_DNA"/>
</dbReference>
<dbReference type="PROSITE" id="PS50157">
    <property type="entry name" value="ZINC_FINGER_C2H2_2"/>
    <property type="match status" value="1"/>
</dbReference>
<evidence type="ECO:0000256" key="1">
    <source>
        <dbReference type="PROSITE-ProRule" id="PRU00042"/>
    </source>
</evidence>
<feature type="domain" description="C2H2-type" evidence="3">
    <location>
        <begin position="220"/>
        <end position="248"/>
    </location>
</feature>
<keyword evidence="1" id="KW-0863">Zinc-finger</keyword>